<dbReference type="AlphaFoldDB" id="A0A368VYR4"/>
<gene>
    <name evidence="2" type="ORF">DFQ14_101471</name>
</gene>
<evidence type="ECO:0000256" key="1">
    <source>
        <dbReference type="SAM" id="Phobius"/>
    </source>
</evidence>
<proteinExistence type="predicted"/>
<name>A0A368VYR4_9ACTN</name>
<keyword evidence="3" id="KW-1185">Reference proteome</keyword>
<sequence>MEPGVQSYVVFLVIGVALVLIDGWFIRRSGATYLAEVYPTTRIADSVNRLITVLFHLSVLGVLALISTIEISTDNAAEAVVARTGVMLLVLAVAHGITLWVMARLRSRQREQQLKDELTARTEERMEQRHP</sequence>
<organism evidence="2 3">
    <name type="scientific">Halopolyspora algeriensis</name>
    <dbReference type="NCBI Taxonomy" id="1500506"/>
    <lineage>
        <taxon>Bacteria</taxon>
        <taxon>Bacillati</taxon>
        <taxon>Actinomycetota</taxon>
        <taxon>Actinomycetes</taxon>
        <taxon>Actinomycetes incertae sedis</taxon>
        <taxon>Halopolyspora</taxon>
    </lineage>
</organism>
<dbReference type="OrthoDB" id="3693726at2"/>
<comment type="caution">
    <text evidence="2">The sequence shown here is derived from an EMBL/GenBank/DDBJ whole genome shotgun (WGS) entry which is preliminary data.</text>
</comment>
<evidence type="ECO:0000313" key="2">
    <source>
        <dbReference type="EMBL" id="RCW47127.1"/>
    </source>
</evidence>
<feature type="transmembrane region" description="Helical" evidence="1">
    <location>
        <begin position="47"/>
        <end position="69"/>
    </location>
</feature>
<keyword evidence="1" id="KW-0812">Transmembrane</keyword>
<feature type="transmembrane region" description="Helical" evidence="1">
    <location>
        <begin position="6"/>
        <end position="26"/>
    </location>
</feature>
<reference evidence="2 3" key="1">
    <citation type="submission" date="2018-07" db="EMBL/GenBank/DDBJ databases">
        <title>Genomic Encyclopedia of Type Strains, Phase III (KMG-III): the genomes of soil and plant-associated and newly described type strains.</title>
        <authorList>
            <person name="Whitman W."/>
        </authorList>
    </citation>
    <scope>NUCLEOTIDE SEQUENCE [LARGE SCALE GENOMIC DNA]</scope>
    <source>
        <strain evidence="2 3">CECT 8575</strain>
    </source>
</reference>
<dbReference type="EMBL" id="QPJC01000001">
    <property type="protein sequence ID" value="RCW47127.1"/>
    <property type="molecule type" value="Genomic_DNA"/>
</dbReference>
<keyword evidence="1" id="KW-1133">Transmembrane helix</keyword>
<keyword evidence="1" id="KW-0472">Membrane</keyword>
<feature type="transmembrane region" description="Helical" evidence="1">
    <location>
        <begin position="81"/>
        <end position="103"/>
    </location>
</feature>
<evidence type="ECO:0000313" key="3">
    <source>
        <dbReference type="Proteomes" id="UP000253495"/>
    </source>
</evidence>
<dbReference type="RefSeq" id="WP_114451315.1">
    <property type="nucleotide sequence ID" value="NZ_QPJC01000001.1"/>
</dbReference>
<dbReference type="Proteomes" id="UP000253495">
    <property type="component" value="Unassembled WGS sequence"/>
</dbReference>
<accession>A0A368VYR4</accession>
<protein>
    <submittedName>
        <fullName evidence="2">Uncharacterized protein</fullName>
    </submittedName>
</protein>